<proteinExistence type="predicted"/>
<dbReference type="PANTHER" id="PTHR32114">
    <property type="entry name" value="ABC TRANSPORTER ABCH.3"/>
    <property type="match status" value="1"/>
</dbReference>
<protein>
    <submittedName>
        <fullName evidence="3">Chromosome segregation protein</fullName>
    </submittedName>
</protein>
<evidence type="ECO:0000313" key="4">
    <source>
        <dbReference type="EMBL" id="CAC9259428.1"/>
    </source>
</evidence>
<dbReference type="AlphaFoldDB" id="A0A9N8CWP8"/>
<evidence type="ECO:0000313" key="3">
    <source>
        <dbReference type="EMBL" id="CAB5600414.1"/>
    </source>
</evidence>
<evidence type="ECO:0000313" key="6">
    <source>
        <dbReference type="Proteomes" id="UP000837205"/>
    </source>
</evidence>
<dbReference type="Proteomes" id="UP000837205">
    <property type="component" value="Unassembled WGS sequence"/>
</dbReference>
<organism evidence="3 5">
    <name type="scientific">Citrobacter werkmanii</name>
    <dbReference type="NCBI Taxonomy" id="67827"/>
    <lineage>
        <taxon>Bacteria</taxon>
        <taxon>Pseudomonadati</taxon>
        <taxon>Pseudomonadota</taxon>
        <taxon>Gammaproteobacteria</taxon>
        <taxon>Enterobacterales</taxon>
        <taxon>Enterobacteriaceae</taxon>
        <taxon>Citrobacter</taxon>
        <taxon>Citrobacter freundii complex</taxon>
    </lineage>
</organism>
<dbReference type="InterPro" id="IPR026866">
    <property type="entry name" value="CR006_AAA"/>
</dbReference>
<gene>
    <name evidence="3" type="ORF">GHA_05105</name>
    <name evidence="4" type="ORF">TML_05618</name>
</gene>
<evidence type="ECO:0000256" key="1">
    <source>
        <dbReference type="SAM" id="Coils"/>
    </source>
</evidence>
<comment type="caution">
    <text evidence="3">The sequence shown here is derived from an EMBL/GenBank/DDBJ whole genome shotgun (WGS) entry which is preliminary data.</text>
</comment>
<feature type="domain" description="Protein CR006 P-loop" evidence="2">
    <location>
        <begin position="68"/>
        <end position="772"/>
    </location>
</feature>
<evidence type="ECO:0000259" key="2">
    <source>
        <dbReference type="Pfam" id="PF13166"/>
    </source>
</evidence>
<dbReference type="Proteomes" id="UP000834503">
    <property type="component" value="Unassembled WGS sequence"/>
</dbReference>
<name>A0A9N8CWP8_9ENTR</name>
<dbReference type="EMBL" id="CAHPQX010000036">
    <property type="protein sequence ID" value="CAB5600414.1"/>
    <property type="molecule type" value="Genomic_DNA"/>
</dbReference>
<feature type="coiled-coil region" evidence="1">
    <location>
        <begin position="435"/>
        <end position="495"/>
    </location>
</feature>
<dbReference type="EMBL" id="CAIIUA010000003">
    <property type="protein sequence ID" value="CAC9259428.1"/>
    <property type="molecule type" value="Genomic_DNA"/>
</dbReference>
<dbReference type="InterPro" id="IPR027417">
    <property type="entry name" value="P-loop_NTPase"/>
</dbReference>
<accession>A0A9N8CWP8</accession>
<reference evidence="3" key="1">
    <citation type="submission" date="2020-05" db="EMBL/GenBank/DDBJ databases">
        <authorList>
            <person name="Delgado-Blas J."/>
        </authorList>
    </citation>
    <scope>NUCLEOTIDE SEQUENCE</scope>
    <source>
        <strain evidence="3">BB1459</strain>
        <strain evidence="4">BB1480</strain>
    </source>
</reference>
<keyword evidence="1" id="KW-0175">Coiled coil</keyword>
<dbReference type="SUPFAM" id="SSF52540">
    <property type="entry name" value="P-loop containing nucleoside triphosphate hydrolases"/>
    <property type="match status" value="1"/>
</dbReference>
<dbReference type="PANTHER" id="PTHR32114:SF2">
    <property type="entry name" value="ABC TRANSPORTER ABCH.3"/>
    <property type="match status" value="1"/>
</dbReference>
<dbReference type="Pfam" id="PF13166">
    <property type="entry name" value="AAA_13"/>
    <property type="match status" value="1"/>
</dbReference>
<keyword evidence="6" id="KW-1185">Reference proteome</keyword>
<evidence type="ECO:0000313" key="5">
    <source>
        <dbReference type="Proteomes" id="UP000834503"/>
    </source>
</evidence>
<dbReference type="Gene3D" id="3.40.50.300">
    <property type="entry name" value="P-loop containing nucleotide triphosphate hydrolases"/>
    <property type="match status" value="2"/>
</dbReference>
<sequence>MLCSVTNCPQRVIRFLELRKSEKENPEKGGKIIPSTQMRAGRKVRKDRILTAVETRRKSVAVLTIRGVRSYSADKDVRIDLSNKVTLIYGQNGSGKSTISNYFSGYYPEKYRKCRFESQEDLFPLVFNQDYIERKFSLENVQPGIFTLSEHNKDIQEQVDSNRNKIARTDTKIGELNTEIAGRAEMELTLINNCAARMFKRTSADRTRFSSFLTGAKQQRNFYDRIKDIPLAVNQLDADELSVRFENLQNSKGTNLPYISFSLPPELNPDVIRLIYSPLQPASGTQFAEFIANLGNADWVREGRSFIRDDVCPFCQNTFDTAHFAEEMARMYDKSYTDAIDVINKAAEELADNIDYLNDLSERVFRHPAVSEGDEVFSSLKLLIQISQTNYQTILNKLERPSEMYDMADISEARNTLISNIEKINNTVSANNQLADNYDAEMARLKADVDTYLRQICDEYLVALTAELHEVRAQKTKAEQQASALLTERRQLGEQTSRLVGQLSVIQPTIDSINNNLKALGVTDFHICCHDEEMKLYRLRRASDPGEREVFRTLSEGEKTLIALLYFIESCTGNVTPYAVHDGRKIIVIDDPISSLSHNYIYEVASLIKRKIIKPETARHLVILTHNLFFFQEILLTSVRRLESKLDAPKGWSLLRIVKNDHSDCIPLSMHEMLNEYQALWQTLKDVRDNKSQLIVLPNTMRNILEYYFSFACKEEKLEKTLAALASDHAEGRYDSFYRAINRHSHSDGRNILSTGIMDKSEYFRLFRKIFEEMDELRHYCSMMDEKQEEAI</sequence>